<protein>
    <submittedName>
        <fullName evidence="1">Uncharacterized protein</fullName>
    </submittedName>
</protein>
<organism evidence="1">
    <name type="scientific">Zea mays</name>
    <name type="common">Maize</name>
    <dbReference type="NCBI Taxonomy" id="4577"/>
    <lineage>
        <taxon>Eukaryota</taxon>
        <taxon>Viridiplantae</taxon>
        <taxon>Streptophyta</taxon>
        <taxon>Embryophyta</taxon>
        <taxon>Tracheophyta</taxon>
        <taxon>Spermatophyta</taxon>
        <taxon>Magnoliopsida</taxon>
        <taxon>Liliopsida</taxon>
        <taxon>Poales</taxon>
        <taxon>Poaceae</taxon>
        <taxon>PACMAD clade</taxon>
        <taxon>Panicoideae</taxon>
        <taxon>Andropogonodae</taxon>
        <taxon>Andropogoneae</taxon>
        <taxon>Tripsacinae</taxon>
        <taxon>Zea</taxon>
    </lineage>
</organism>
<dbReference type="EMBL" id="BT085773">
    <property type="protein sequence ID" value="ACR36126.1"/>
    <property type="molecule type" value="mRNA"/>
</dbReference>
<sequence length="80" mass="8323">MRGCAVRRGVVGWLVCSRDGRLHGHLLRGLCPEHAARCRHAIDSRGVLGEHAGVVDGAAIAVVRDLCGGGGVGRGVRHHG</sequence>
<name>C4J4M6_MAIZE</name>
<evidence type="ECO:0000313" key="1">
    <source>
        <dbReference type="EMBL" id="ACR36126.1"/>
    </source>
</evidence>
<dbReference type="AlphaFoldDB" id="C4J4M6"/>
<reference evidence="1" key="2">
    <citation type="submission" date="2012-06" db="EMBL/GenBank/DDBJ databases">
        <authorList>
            <person name="Yu Y."/>
            <person name="Currie J."/>
            <person name="Lomeli R."/>
            <person name="Angelova A."/>
            <person name="Collura K."/>
            <person name="Wissotski M."/>
            <person name="Campos D."/>
            <person name="Kudrna D."/>
            <person name="Golser W."/>
            <person name="Ashely E."/>
            <person name="Descour A."/>
            <person name="Fernandes J."/>
            <person name="Soderlund C."/>
            <person name="Walbot V."/>
        </authorList>
    </citation>
    <scope>NUCLEOTIDE SEQUENCE</scope>
    <source>
        <strain evidence="1">B73</strain>
    </source>
</reference>
<reference evidence="1" key="1">
    <citation type="journal article" date="2009" name="PLoS Genet.">
        <title>Sequencing, mapping, and analysis of 27,455 maize full-length cDNAs.</title>
        <authorList>
            <person name="Soderlund C."/>
            <person name="Descour A."/>
            <person name="Kudrna D."/>
            <person name="Bomhoff M."/>
            <person name="Boyd L."/>
            <person name="Currie J."/>
            <person name="Angelova A."/>
            <person name="Collura K."/>
            <person name="Wissotski M."/>
            <person name="Ashley E."/>
            <person name="Morrow D."/>
            <person name="Fernandes J."/>
            <person name="Walbot V."/>
            <person name="Yu Y."/>
        </authorList>
    </citation>
    <scope>NUCLEOTIDE SEQUENCE</scope>
    <source>
        <strain evidence="1">B73</strain>
    </source>
</reference>
<accession>C4J4M6</accession>
<proteinExistence type="evidence at transcript level"/>